<dbReference type="HOGENOM" id="CLU_131182_0_0_1"/>
<dbReference type="Gramene" id="OPUNC02G33550.1">
    <property type="protein sequence ID" value="OPUNC02G33550.1"/>
    <property type="gene ID" value="OPUNC02G33550"/>
</dbReference>
<dbReference type="Proteomes" id="UP000026962">
    <property type="component" value="Chromosome 2"/>
</dbReference>
<dbReference type="EnsemblPlants" id="OPUNC02G33550.3">
    <property type="protein sequence ID" value="OPUNC02G33550.3"/>
    <property type="gene ID" value="OPUNC02G33550"/>
</dbReference>
<keyword evidence="1" id="KW-0812">Transmembrane</keyword>
<name>A0A0E0K6H0_ORYPU</name>
<sequence length="102" mass="11073">MAIACAVTVSVPSLTGKNNFNFNFHQWQWRERGSHLRGGGVAARFSGKSTDAKADTESGRIEYGSILLPDITRPNIVVALLMVSIPVVVAVLLLFKVSSRDD</sequence>
<protein>
    <submittedName>
        <fullName evidence="2">Uncharacterized protein</fullName>
    </submittedName>
</protein>
<keyword evidence="3" id="KW-1185">Reference proteome</keyword>
<proteinExistence type="predicted"/>
<evidence type="ECO:0000313" key="2">
    <source>
        <dbReference type="EnsemblPlants" id="OPUNC02G33550.3"/>
    </source>
</evidence>
<evidence type="ECO:0000313" key="3">
    <source>
        <dbReference type="Proteomes" id="UP000026962"/>
    </source>
</evidence>
<dbReference type="Gramene" id="OPUNC02G33550.3">
    <property type="protein sequence ID" value="OPUNC02G33550.3"/>
    <property type="gene ID" value="OPUNC02G33550"/>
</dbReference>
<organism evidence="2">
    <name type="scientific">Oryza punctata</name>
    <name type="common">Red rice</name>
    <dbReference type="NCBI Taxonomy" id="4537"/>
    <lineage>
        <taxon>Eukaryota</taxon>
        <taxon>Viridiplantae</taxon>
        <taxon>Streptophyta</taxon>
        <taxon>Embryophyta</taxon>
        <taxon>Tracheophyta</taxon>
        <taxon>Spermatophyta</taxon>
        <taxon>Magnoliopsida</taxon>
        <taxon>Liliopsida</taxon>
        <taxon>Poales</taxon>
        <taxon>Poaceae</taxon>
        <taxon>BOP clade</taxon>
        <taxon>Oryzoideae</taxon>
        <taxon>Oryzeae</taxon>
        <taxon>Oryzinae</taxon>
        <taxon>Oryza</taxon>
    </lineage>
</organism>
<dbReference type="PANTHER" id="PTHR37224">
    <property type="entry name" value="OS02G0804400 PROTEIN"/>
    <property type="match status" value="1"/>
</dbReference>
<dbReference type="EnsemblPlants" id="OPUNC02G33550.5">
    <property type="protein sequence ID" value="OPUNC02G33550.5"/>
    <property type="gene ID" value="OPUNC02G33550"/>
</dbReference>
<keyword evidence="1" id="KW-0472">Membrane</keyword>
<evidence type="ECO:0000256" key="1">
    <source>
        <dbReference type="SAM" id="Phobius"/>
    </source>
</evidence>
<dbReference type="AlphaFoldDB" id="A0A0E0K6H0"/>
<keyword evidence="1" id="KW-1133">Transmembrane helix</keyword>
<accession>A0A0E0K6H0</accession>
<dbReference type="Gramene" id="OPUNC02G33550.5">
    <property type="protein sequence ID" value="OPUNC02G33550.5"/>
    <property type="gene ID" value="OPUNC02G33550"/>
</dbReference>
<reference evidence="2" key="1">
    <citation type="submission" date="2015-04" db="UniProtKB">
        <authorList>
            <consortium name="EnsemblPlants"/>
        </authorList>
    </citation>
    <scope>IDENTIFICATION</scope>
</reference>
<feature type="transmembrane region" description="Helical" evidence="1">
    <location>
        <begin position="76"/>
        <end position="95"/>
    </location>
</feature>
<dbReference type="EnsemblPlants" id="OPUNC02G33550.1">
    <property type="protein sequence ID" value="OPUNC02G33550.1"/>
    <property type="gene ID" value="OPUNC02G33550"/>
</dbReference>
<reference evidence="2" key="2">
    <citation type="submission" date="2018-05" db="EMBL/GenBank/DDBJ databases">
        <title>OpunRS2 (Oryza punctata Reference Sequence Version 2).</title>
        <authorList>
            <person name="Zhang J."/>
            <person name="Kudrna D."/>
            <person name="Lee S."/>
            <person name="Talag J."/>
            <person name="Welchert J."/>
            <person name="Wing R.A."/>
        </authorList>
    </citation>
    <scope>NUCLEOTIDE SEQUENCE [LARGE SCALE GENOMIC DNA]</scope>
</reference>